<name>X1QKD6_9ZZZZ</name>
<accession>X1QKD6</accession>
<reference evidence="1" key="1">
    <citation type="journal article" date="2014" name="Front. Microbiol.">
        <title>High frequency of phylogenetically diverse reductive dehalogenase-homologous genes in deep subseafloor sedimentary metagenomes.</title>
        <authorList>
            <person name="Kawai M."/>
            <person name="Futagami T."/>
            <person name="Toyoda A."/>
            <person name="Takaki Y."/>
            <person name="Nishi S."/>
            <person name="Hori S."/>
            <person name="Arai W."/>
            <person name="Tsubouchi T."/>
            <person name="Morono Y."/>
            <person name="Uchiyama I."/>
            <person name="Ito T."/>
            <person name="Fujiyama A."/>
            <person name="Inagaki F."/>
            <person name="Takami H."/>
        </authorList>
    </citation>
    <scope>NUCLEOTIDE SEQUENCE</scope>
    <source>
        <strain evidence="1">Expedition CK06-06</strain>
    </source>
</reference>
<sequence length="79" mass="9320">FSRKLVYQCKEHPDLPTYGVRVPYPCTKAQVDAAIQAKVQEIKEQMQKDNQLRQQIENMGYNVIDYQGTEYFYTEVEVI</sequence>
<evidence type="ECO:0000313" key="1">
    <source>
        <dbReference type="EMBL" id="GAI55281.1"/>
    </source>
</evidence>
<dbReference type="AlphaFoldDB" id="X1QKD6"/>
<protein>
    <submittedName>
        <fullName evidence="1">Uncharacterized protein</fullName>
    </submittedName>
</protein>
<dbReference type="EMBL" id="BARV01035235">
    <property type="protein sequence ID" value="GAI55281.1"/>
    <property type="molecule type" value="Genomic_DNA"/>
</dbReference>
<organism evidence="1">
    <name type="scientific">marine sediment metagenome</name>
    <dbReference type="NCBI Taxonomy" id="412755"/>
    <lineage>
        <taxon>unclassified sequences</taxon>
        <taxon>metagenomes</taxon>
        <taxon>ecological metagenomes</taxon>
    </lineage>
</organism>
<gene>
    <name evidence="1" type="ORF">S06H3_55027</name>
</gene>
<comment type="caution">
    <text evidence="1">The sequence shown here is derived from an EMBL/GenBank/DDBJ whole genome shotgun (WGS) entry which is preliminary data.</text>
</comment>
<proteinExistence type="predicted"/>
<feature type="non-terminal residue" evidence="1">
    <location>
        <position position="1"/>
    </location>
</feature>